<reference evidence="1" key="1">
    <citation type="submission" date="2022-10" db="EMBL/GenBank/DDBJ databases">
        <title>Genome Sequence of Xylaria curta.</title>
        <authorList>
            <person name="Buettner E."/>
        </authorList>
    </citation>
    <scope>NUCLEOTIDE SEQUENCE</scope>
    <source>
        <strain evidence="1">Babe10</strain>
    </source>
</reference>
<organism evidence="1 2">
    <name type="scientific">Xylaria curta</name>
    <dbReference type="NCBI Taxonomy" id="42375"/>
    <lineage>
        <taxon>Eukaryota</taxon>
        <taxon>Fungi</taxon>
        <taxon>Dikarya</taxon>
        <taxon>Ascomycota</taxon>
        <taxon>Pezizomycotina</taxon>
        <taxon>Sordariomycetes</taxon>
        <taxon>Xylariomycetidae</taxon>
        <taxon>Xylariales</taxon>
        <taxon>Xylariaceae</taxon>
        <taxon>Xylaria</taxon>
    </lineage>
</organism>
<evidence type="ECO:0000313" key="2">
    <source>
        <dbReference type="Proteomes" id="UP001143856"/>
    </source>
</evidence>
<gene>
    <name evidence="1" type="ORF">NUW58_g4972</name>
</gene>
<keyword evidence="2" id="KW-1185">Reference proteome</keyword>
<evidence type="ECO:0000313" key="1">
    <source>
        <dbReference type="EMBL" id="KAJ2986547.1"/>
    </source>
</evidence>
<name>A0ACC1P425_9PEZI</name>
<comment type="caution">
    <text evidence="1">The sequence shown here is derived from an EMBL/GenBank/DDBJ whole genome shotgun (WGS) entry which is preliminary data.</text>
</comment>
<accession>A0ACC1P425</accession>
<sequence>MRMKDPIPQFTDIITKASKLNLAYLHLLESRVMGAEDCEEGERLDFAYALWNGPLLVAGGYKPANAQRLVDTEYPEKDIVVMFGRHFISNPDLVYRIKEGIELGAYHRETFYTSSAVGYVDYPFSPKYLASEFV</sequence>
<protein>
    <submittedName>
        <fullName evidence="1">Uncharacterized protein</fullName>
    </submittedName>
</protein>
<dbReference type="Proteomes" id="UP001143856">
    <property type="component" value="Unassembled WGS sequence"/>
</dbReference>
<dbReference type="EMBL" id="JAPDGR010000930">
    <property type="protein sequence ID" value="KAJ2986547.1"/>
    <property type="molecule type" value="Genomic_DNA"/>
</dbReference>
<proteinExistence type="predicted"/>